<gene>
    <name evidence="1" type="ORF">IPJ48_05160</name>
</gene>
<comment type="caution">
    <text evidence="1">The sequence shown here is derived from an EMBL/GenBank/DDBJ whole genome shotgun (WGS) entry which is preliminary data.</text>
</comment>
<dbReference type="AlphaFoldDB" id="A0A9D7I6S0"/>
<protein>
    <submittedName>
        <fullName evidence="1">Uncharacterized protein</fullName>
    </submittedName>
</protein>
<sequence>MKPRIVLQTEEARASNFSFLAACEHFFSGFSVQPSTDTRMSLRSGARPKWTH</sequence>
<evidence type="ECO:0000313" key="1">
    <source>
        <dbReference type="EMBL" id="MBK7422521.1"/>
    </source>
</evidence>
<name>A0A9D7I6S0_9RHOO</name>
<organism evidence="1 2">
    <name type="scientific">Candidatus Propionivibrio dominans</name>
    <dbReference type="NCBI Taxonomy" id="2954373"/>
    <lineage>
        <taxon>Bacteria</taxon>
        <taxon>Pseudomonadati</taxon>
        <taxon>Pseudomonadota</taxon>
        <taxon>Betaproteobacteria</taxon>
        <taxon>Rhodocyclales</taxon>
        <taxon>Rhodocyclaceae</taxon>
        <taxon>Propionivibrio</taxon>
    </lineage>
</organism>
<accession>A0A9D7I6S0</accession>
<dbReference type="Proteomes" id="UP000886602">
    <property type="component" value="Unassembled WGS sequence"/>
</dbReference>
<evidence type="ECO:0000313" key="2">
    <source>
        <dbReference type="Proteomes" id="UP000886602"/>
    </source>
</evidence>
<dbReference type="EMBL" id="JADJNC010000007">
    <property type="protein sequence ID" value="MBK7422521.1"/>
    <property type="molecule type" value="Genomic_DNA"/>
</dbReference>
<reference evidence="1" key="1">
    <citation type="submission" date="2020-10" db="EMBL/GenBank/DDBJ databases">
        <title>Connecting structure to function with the recovery of over 1000 high-quality activated sludge metagenome-assembled genomes encoding full-length rRNA genes using long-read sequencing.</title>
        <authorList>
            <person name="Singleton C.M."/>
            <person name="Petriglieri F."/>
            <person name="Kristensen J.M."/>
            <person name="Kirkegaard R.H."/>
            <person name="Michaelsen T.Y."/>
            <person name="Andersen M.H."/>
            <person name="Karst S.M."/>
            <person name="Dueholm M.S."/>
            <person name="Nielsen P.H."/>
            <person name="Albertsen M."/>
        </authorList>
    </citation>
    <scope>NUCLEOTIDE SEQUENCE</scope>
    <source>
        <strain evidence="1">EsbW_18-Q3-R4-48_MAXAC.044</strain>
    </source>
</reference>
<proteinExistence type="predicted"/>